<reference evidence="1 2" key="1">
    <citation type="submission" date="2023-04" db="EMBL/GenBank/DDBJ databases">
        <title>Genome of Basidiobolus ranarum AG-B5.</title>
        <authorList>
            <person name="Stajich J.E."/>
            <person name="Carter-House D."/>
            <person name="Gryganskyi A."/>
        </authorList>
    </citation>
    <scope>NUCLEOTIDE SEQUENCE [LARGE SCALE GENOMIC DNA]</scope>
    <source>
        <strain evidence="1 2">AG-B5</strain>
    </source>
</reference>
<sequence length="206" mass="23906">MEIYSSWNISREIVGPNFLLNFWLNAEPQKVGRREKYPDRAPIKTIMEEKVINTALSYAVTLFDIFNLDGAKAKLLKEYKNIRILSLVDVGELEIIKEKIIRRMMVYCMILRTENAEDFRTSEAILNFAFNMLFLEKNHIIDSLKFLRTETTIELRYYSITLSIPNLAAKKKLDKIYKEALKTIGMVAFKFTLENVVLPAISGIVL</sequence>
<organism evidence="1 2">
    <name type="scientific">Basidiobolus ranarum</name>
    <dbReference type="NCBI Taxonomy" id="34480"/>
    <lineage>
        <taxon>Eukaryota</taxon>
        <taxon>Fungi</taxon>
        <taxon>Fungi incertae sedis</taxon>
        <taxon>Zoopagomycota</taxon>
        <taxon>Entomophthoromycotina</taxon>
        <taxon>Basidiobolomycetes</taxon>
        <taxon>Basidiobolales</taxon>
        <taxon>Basidiobolaceae</taxon>
        <taxon>Basidiobolus</taxon>
    </lineage>
</organism>
<evidence type="ECO:0000313" key="1">
    <source>
        <dbReference type="EMBL" id="KAK9762777.1"/>
    </source>
</evidence>
<proteinExistence type="predicted"/>
<dbReference type="Proteomes" id="UP001479436">
    <property type="component" value="Unassembled WGS sequence"/>
</dbReference>
<protein>
    <submittedName>
        <fullName evidence="1">Uncharacterized protein</fullName>
    </submittedName>
</protein>
<gene>
    <name evidence="1" type="ORF">K7432_011161</name>
</gene>
<name>A0ABR2WMR8_9FUNG</name>
<evidence type="ECO:0000313" key="2">
    <source>
        <dbReference type="Proteomes" id="UP001479436"/>
    </source>
</evidence>
<dbReference type="EMBL" id="JASJQH010000835">
    <property type="protein sequence ID" value="KAK9762777.1"/>
    <property type="molecule type" value="Genomic_DNA"/>
</dbReference>
<keyword evidence="2" id="KW-1185">Reference proteome</keyword>
<comment type="caution">
    <text evidence="1">The sequence shown here is derived from an EMBL/GenBank/DDBJ whole genome shotgun (WGS) entry which is preliminary data.</text>
</comment>
<accession>A0ABR2WMR8</accession>